<evidence type="ECO:0000256" key="4">
    <source>
        <dbReference type="ARBA" id="ARBA00022692"/>
    </source>
</evidence>
<sequence>MSAVQNCLDGATASCVALVVSNPFDVMRTRLQLQGEMLRRGSYEVRYRNLAQGMWRVASEEGLLALQKGFAAATCWQITQNGIRIGLYPIITEHLQPLSRDPVDGSDRPAARNTVRTMSAGICGVIGAAISSPFVMIKTRVQAASVHSLRARLGGGAAPAAVSASSLAARTSVWSSCRAIYREGGVRGLWRGVLIATQRTGMFSISQLVSYDMAKEVTARRAQLPDTDVRVHLMASTLSAACIVVCTNPFDVVMTRSYNAARPPARMGCGGGGGAAAAAAVSAGSNFVPTQLLKIYRVEGIRGLYKGSTAMFSRTAPHTIVTFVTLEYIRALRQCAKE</sequence>
<keyword evidence="9 10" id="KW-0472">Membrane</keyword>
<reference evidence="12 13" key="1">
    <citation type="journal article" date="2013" name="PLoS ONE">
        <title>Predicting the Proteins of Angomonas deanei, Strigomonas culicis and Their Respective Endosymbionts Reveals New Aspects of the Trypanosomatidae Family.</title>
        <authorList>
            <person name="Motta M.C."/>
            <person name="Martins A.C."/>
            <person name="de Souza S.S."/>
            <person name="Catta-Preta C.M."/>
            <person name="Silva R."/>
            <person name="Klein C.C."/>
            <person name="de Almeida L.G."/>
            <person name="de Lima Cunha O."/>
            <person name="Ciapina L.P."/>
            <person name="Brocchi M."/>
            <person name="Colabardini A.C."/>
            <person name="de Araujo Lima B."/>
            <person name="Machado C.R."/>
            <person name="de Almeida Soares C.M."/>
            <person name="Probst C.M."/>
            <person name="de Menezes C.B."/>
            <person name="Thompson C.E."/>
            <person name="Bartholomeu D.C."/>
            <person name="Gradia D.F."/>
            <person name="Pavoni D.P."/>
            <person name="Grisard E.C."/>
            <person name="Fantinatti-Garboggini F."/>
            <person name="Marchini F.K."/>
            <person name="Rodrigues-Luiz G.F."/>
            <person name="Wagner G."/>
            <person name="Goldman G.H."/>
            <person name="Fietto J.L."/>
            <person name="Elias M.C."/>
            <person name="Goldman M.H."/>
            <person name="Sagot M.F."/>
            <person name="Pereira M."/>
            <person name="Stoco P.H."/>
            <person name="de Mendonca-Neto R.P."/>
            <person name="Teixeira S.M."/>
            <person name="Maciel T.E."/>
            <person name="de Oliveira Mendes T.A."/>
            <person name="Urmenyi T.P."/>
            <person name="de Souza W."/>
            <person name="Schenkman S."/>
            <person name="de Vasconcelos A.T."/>
        </authorList>
    </citation>
    <scope>NUCLEOTIDE SEQUENCE [LARGE SCALE GENOMIC DNA]</scope>
</reference>
<dbReference type="Gene3D" id="1.50.40.10">
    <property type="entry name" value="Mitochondrial carrier domain"/>
    <property type="match status" value="1"/>
</dbReference>
<dbReference type="AlphaFoldDB" id="S9U900"/>
<dbReference type="InterPro" id="IPR023395">
    <property type="entry name" value="MCP_dom_sf"/>
</dbReference>
<evidence type="ECO:0000256" key="10">
    <source>
        <dbReference type="PROSITE-ProRule" id="PRU00282"/>
    </source>
</evidence>
<keyword evidence="13" id="KW-1185">Reference proteome</keyword>
<proteinExistence type="inferred from homology"/>
<evidence type="ECO:0000256" key="6">
    <source>
        <dbReference type="ARBA" id="ARBA00022792"/>
    </source>
</evidence>
<dbReference type="OrthoDB" id="442325at2759"/>
<accession>S9U900</accession>
<feature type="repeat" description="Solcar" evidence="10">
    <location>
        <begin position="1"/>
        <end position="94"/>
    </location>
</feature>
<dbReference type="SUPFAM" id="SSF103506">
    <property type="entry name" value="Mitochondrial carrier"/>
    <property type="match status" value="1"/>
</dbReference>
<name>S9U900_9TRYP</name>
<dbReference type="PANTHER" id="PTHR45928:SF1">
    <property type="entry name" value="RE38146P"/>
    <property type="match status" value="1"/>
</dbReference>
<keyword evidence="4 10" id="KW-0812">Transmembrane</keyword>
<keyword evidence="7" id="KW-1133">Transmembrane helix</keyword>
<keyword evidence="3 11" id="KW-0813">Transport</keyword>
<evidence type="ECO:0000256" key="8">
    <source>
        <dbReference type="ARBA" id="ARBA00023128"/>
    </source>
</evidence>
<evidence type="ECO:0000256" key="7">
    <source>
        <dbReference type="ARBA" id="ARBA00022989"/>
    </source>
</evidence>
<evidence type="ECO:0000256" key="1">
    <source>
        <dbReference type="ARBA" id="ARBA00004448"/>
    </source>
</evidence>
<evidence type="ECO:0000313" key="13">
    <source>
        <dbReference type="Proteomes" id="UP000015354"/>
    </source>
</evidence>
<dbReference type="Proteomes" id="UP000015354">
    <property type="component" value="Unassembled WGS sequence"/>
</dbReference>
<keyword evidence="8" id="KW-0496">Mitochondrion</keyword>
<keyword evidence="6" id="KW-0999">Mitochondrion inner membrane</keyword>
<evidence type="ECO:0000313" key="12">
    <source>
        <dbReference type="EMBL" id="EPY25249.1"/>
    </source>
</evidence>
<evidence type="ECO:0000256" key="3">
    <source>
        <dbReference type="ARBA" id="ARBA00022448"/>
    </source>
</evidence>
<evidence type="ECO:0000256" key="9">
    <source>
        <dbReference type="ARBA" id="ARBA00023136"/>
    </source>
</evidence>
<evidence type="ECO:0000256" key="2">
    <source>
        <dbReference type="ARBA" id="ARBA00006375"/>
    </source>
</evidence>
<comment type="caution">
    <text evidence="12">The sequence shown here is derived from an EMBL/GenBank/DDBJ whole genome shotgun (WGS) entry which is preliminary data.</text>
</comment>
<comment type="similarity">
    <text evidence="2 11">Belongs to the mitochondrial carrier (TC 2.A.29) family.</text>
</comment>
<dbReference type="PANTHER" id="PTHR45928">
    <property type="entry name" value="RE38146P"/>
    <property type="match status" value="1"/>
</dbReference>
<dbReference type="InterPro" id="IPR018108">
    <property type="entry name" value="MCP_transmembrane"/>
</dbReference>
<evidence type="ECO:0000256" key="5">
    <source>
        <dbReference type="ARBA" id="ARBA00022737"/>
    </source>
</evidence>
<gene>
    <name evidence="12" type="ORF">STCU_06768</name>
</gene>
<feature type="repeat" description="Solcar" evidence="10">
    <location>
        <begin position="227"/>
        <end position="332"/>
    </location>
</feature>
<dbReference type="PROSITE" id="PS50920">
    <property type="entry name" value="SOLCAR"/>
    <property type="match status" value="3"/>
</dbReference>
<evidence type="ECO:0000256" key="11">
    <source>
        <dbReference type="RuleBase" id="RU000488"/>
    </source>
</evidence>
<dbReference type="EMBL" id="ATMH01006768">
    <property type="protein sequence ID" value="EPY25249.1"/>
    <property type="molecule type" value="Genomic_DNA"/>
</dbReference>
<organism evidence="12 13">
    <name type="scientific">Strigomonas culicis</name>
    <dbReference type="NCBI Taxonomy" id="28005"/>
    <lineage>
        <taxon>Eukaryota</taxon>
        <taxon>Discoba</taxon>
        <taxon>Euglenozoa</taxon>
        <taxon>Kinetoplastea</taxon>
        <taxon>Metakinetoplastina</taxon>
        <taxon>Trypanosomatida</taxon>
        <taxon>Trypanosomatidae</taxon>
        <taxon>Strigomonadinae</taxon>
        <taxon>Strigomonas</taxon>
    </lineage>
</organism>
<protein>
    <submittedName>
        <fullName evidence="12">Solute carrier family 25, member 34/35</fullName>
    </submittedName>
</protein>
<dbReference type="GO" id="GO:0005743">
    <property type="term" value="C:mitochondrial inner membrane"/>
    <property type="evidence" value="ECO:0007669"/>
    <property type="project" value="UniProtKB-SubCell"/>
</dbReference>
<keyword evidence="5" id="KW-0677">Repeat</keyword>
<dbReference type="InterPro" id="IPR051508">
    <property type="entry name" value="Mito_Carrier_Antiporter"/>
</dbReference>
<dbReference type="Pfam" id="PF00153">
    <property type="entry name" value="Mito_carr"/>
    <property type="match status" value="3"/>
</dbReference>
<feature type="repeat" description="Solcar" evidence="10">
    <location>
        <begin position="111"/>
        <end position="217"/>
    </location>
</feature>
<comment type="subcellular location">
    <subcellularLocation>
        <location evidence="1">Mitochondrion inner membrane</location>
        <topology evidence="1">Multi-pass membrane protein</topology>
    </subcellularLocation>
</comment>